<evidence type="ECO:0000256" key="2">
    <source>
        <dbReference type="ARBA" id="ARBA00023274"/>
    </source>
</evidence>
<comment type="caution">
    <text evidence="5">The sequence shown here is derived from an EMBL/GenBank/DDBJ whole genome shotgun (WGS) entry which is preliminary data.</text>
</comment>
<keyword evidence="1 3" id="KW-0689">Ribosomal protein</keyword>
<keyword evidence="3" id="KW-0694">RNA-binding</keyword>
<comment type="subunit">
    <text evidence="3">Part of the 30S ribosomal subunit. Forms a bridge to the 50S subunit in the 70S ribosome, contacting the 23S rRNA.</text>
</comment>
<name>A0A9D7SYF5_9BACT</name>
<dbReference type="HAMAP" id="MF_01343_B">
    <property type="entry name" value="Ribosomal_uS15_B"/>
    <property type="match status" value="1"/>
</dbReference>
<evidence type="ECO:0000313" key="5">
    <source>
        <dbReference type="EMBL" id="MBK9984511.1"/>
    </source>
</evidence>
<reference evidence="5 6" key="1">
    <citation type="submission" date="2020-10" db="EMBL/GenBank/DDBJ databases">
        <title>Connecting structure to function with the recovery of over 1000 high-quality activated sludge metagenome-assembled genomes encoding full-length rRNA genes using long-read sequencing.</title>
        <authorList>
            <person name="Singleton C.M."/>
            <person name="Petriglieri F."/>
            <person name="Kristensen J.M."/>
            <person name="Kirkegaard R.H."/>
            <person name="Michaelsen T.Y."/>
            <person name="Andersen M.H."/>
            <person name="Karst S.M."/>
            <person name="Dueholm M.S."/>
            <person name="Nielsen P.H."/>
            <person name="Albertsen M."/>
        </authorList>
    </citation>
    <scope>NUCLEOTIDE SEQUENCE [LARGE SCALE GENOMIC DNA]</scope>
    <source>
        <strain evidence="5">Ribe_18-Q3-R11-54_MAXAC.273</strain>
    </source>
</reference>
<dbReference type="InterPro" id="IPR000589">
    <property type="entry name" value="Ribosomal_uS15"/>
</dbReference>
<dbReference type="EMBL" id="JADKGY010000029">
    <property type="protein sequence ID" value="MBK9984511.1"/>
    <property type="molecule type" value="Genomic_DNA"/>
</dbReference>
<dbReference type="GO" id="GO:0003735">
    <property type="term" value="F:structural constituent of ribosome"/>
    <property type="evidence" value="ECO:0007669"/>
    <property type="project" value="InterPro"/>
</dbReference>
<dbReference type="CDD" id="cd00677">
    <property type="entry name" value="S15_NS1_EPRS_RNA-bind"/>
    <property type="match status" value="1"/>
</dbReference>
<dbReference type="AlphaFoldDB" id="A0A9D7SYF5"/>
<comment type="similarity">
    <text evidence="3 4">Belongs to the universal ribosomal protein uS15 family.</text>
</comment>
<organism evidence="5 6">
    <name type="scientific">Candidatus Opimibacter skivensis</name>
    <dbReference type="NCBI Taxonomy" id="2982028"/>
    <lineage>
        <taxon>Bacteria</taxon>
        <taxon>Pseudomonadati</taxon>
        <taxon>Bacteroidota</taxon>
        <taxon>Saprospiria</taxon>
        <taxon>Saprospirales</taxon>
        <taxon>Saprospiraceae</taxon>
        <taxon>Candidatus Opimibacter</taxon>
    </lineage>
</organism>
<dbReference type="PANTHER" id="PTHR23321">
    <property type="entry name" value="RIBOSOMAL PROTEIN S15, BACTERIAL AND ORGANELLAR"/>
    <property type="match status" value="1"/>
</dbReference>
<dbReference type="GO" id="GO:0022627">
    <property type="term" value="C:cytosolic small ribosomal subunit"/>
    <property type="evidence" value="ECO:0007669"/>
    <property type="project" value="TreeGrafter"/>
</dbReference>
<keyword evidence="2 3" id="KW-0687">Ribonucleoprotein</keyword>
<dbReference type="SUPFAM" id="SSF47060">
    <property type="entry name" value="S15/NS1 RNA-binding domain"/>
    <property type="match status" value="1"/>
</dbReference>
<dbReference type="NCBIfam" id="TIGR00952">
    <property type="entry name" value="S15_bact"/>
    <property type="match status" value="1"/>
</dbReference>
<sequence length="89" mass="10156">MYLTSAKKAEIFSDFGGTAANTGGTESQVALMTLRINELSKHLQINAKDNSCKRALLTMVGQRKRLLHYLMKKDIQRYREIIEKLGIRK</sequence>
<evidence type="ECO:0000313" key="6">
    <source>
        <dbReference type="Proteomes" id="UP000808337"/>
    </source>
</evidence>
<protein>
    <recommendedName>
        <fullName evidence="3">Small ribosomal subunit protein uS15</fullName>
    </recommendedName>
</protein>
<dbReference type="Gene3D" id="6.10.250.3130">
    <property type="match status" value="1"/>
</dbReference>
<dbReference type="InterPro" id="IPR009068">
    <property type="entry name" value="uS15_NS1_RNA-bd_sf"/>
</dbReference>
<gene>
    <name evidence="3 5" type="primary">rpsO</name>
    <name evidence="5" type="ORF">IPP15_19455</name>
</gene>
<dbReference type="SMART" id="SM01387">
    <property type="entry name" value="Ribosomal_S15"/>
    <property type="match status" value="1"/>
</dbReference>
<dbReference type="Pfam" id="PF00312">
    <property type="entry name" value="Ribosomal_S15"/>
    <property type="match status" value="1"/>
</dbReference>
<keyword evidence="3" id="KW-0699">rRNA-binding</keyword>
<comment type="function">
    <text evidence="3">One of the primary rRNA binding proteins, it binds directly to 16S rRNA where it helps nucleate assembly of the platform of the 30S subunit by binding and bridging several RNA helices of the 16S rRNA.</text>
</comment>
<comment type="function">
    <text evidence="3">Forms an intersubunit bridge (bridge B4) with the 23S rRNA of the 50S subunit in the ribosome.</text>
</comment>
<dbReference type="Gene3D" id="1.10.287.10">
    <property type="entry name" value="S15/NS1, RNA-binding"/>
    <property type="match status" value="1"/>
</dbReference>
<accession>A0A9D7SYF5</accession>
<dbReference type="InterPro" id="IPR005290">
    <property type="entry name" value="Ribosomal_uS15_bac-type"/>
</dbReference>
<dbReference type="PANTHER" id="PTHR23321:SF26">
    <property type="entry name" value="SMALL RIBOSOMAL SUBUNIT PROTEIN US15M"/>
    <property type="match status" value="1"/>
</dbReference>
<dbReference type="GO" id="GO:0006412">
    <property type="term" value="P:translation"/>
    <property type="evidence" value="ECO:0007669"/>
    <property type="project" value="UniProtKB-UniRule"/>
</dbReference>
<dbReference type="Proteomes" id="UP000808337">
    <property type="component" value="Unassembled WGS sequence"/>
</dbReference>
<evidence type="ECO:0000256" key="4">
    <source>
        <dbReference type="RuleBase" id="RU003919"/>
    </source>
</evidence>
<proteinExistence type="inferred from homology"/>
<dbReference type="GO" id="GO:0019843">
    <property type="term" value="F:rRNA binding"/>
    <property type="evidence" value="ECO:0007669"/>
    <property type="project" value="UniProtKB-UniRule"/>
</dbReference>
<evidence type="ECO:0000256" key="3">
    <source>
        <dbReference type="HAMAP-Rule" id="MF_01343"/>
    </source>
</evidence>
<evidence type="ECO:0000256" key="1">
    <source>
        <dbReference type="ARBA" id="ARBA00022980"/>
    </source>
</evidence>